<dbReference type="eggNOG" id="COG2911">
    <property type="taxonomic scope" value="Bacteria"/>
</dbReference>
<keyword evidence="2" id="KW-1185">Reference proteome</keyword>
<dbReference type="Gene3D" id="2.60.40.10">
    <property type="entry name" value="Immunoglobulins"/>
    <property type="match status" value="2"/>
</dbReference>
<name>A0A023BSW6_9FLAO</name>
<dbReference type="Pfam" id="PF13585">
    <property type="entry name" value="CHU_C"/>
    <property type="match status" value="1"/>
</dbReference>
<dbReference type="InterPro" id="IPR036179">
    <property type="entry name" value="Ig-like_dom_sf"/>
</dbReference>
<reference evidence="1 2" key="1">
    <citation type="submission" date="2014-04" db="EMBL/GenBank/DDBJ databases">
        <title>Aquimarina sp. 22II-S11-z7 Genome Sequencing.</title>
        <authorList>
            <person name="Lai Q."/>
        </authorList>
    </citation>
    <scope>NUCLEOTIDE SEQUENCE [LARGE SCALE GENOMIC DNA]</scope>
    <source>
        <strain evidence="1 2">22II-S11-z7</strain>
    </source>
</reference>
<dbReference type="GO" id="GO:0005509">
    <property type="term" value="F:calcium ion binding"/>
    <property type="evidence" value="ECO:0007669"/>
    <property type="project" value="InterPro"/>
</dbReference>
<dbReference type="AlphaFoldDB" id="A0A023BSW6"/>
<dbReference type="eggNOG" id="COG3386">
    <property type="taxonomic scope" value="Bacteria"/>
</dbReference>
<organism evidence="1 2">
    <name type="scientific">Aquimarina atlantica</name>
    <dbReference type="NCBI Taxonomy" id="1317122"/>
    <lineage>
        <taxon>Bacteria</taxon>
        <taxon>Pseudomonadati</taxon>
        <taxon>Bacteroidota</taxon>
        <taxon>Flavobacteriia</taxon>
        <taxon>Flavobacteriales</taxon>
        <taxon>Flavobacteriaceae</taxon>
        <taxon>Aquimarina</taxon>
    </lineage>
</organism>
<gene>
    <name evidence="1" type="ORF">ATO12_18960</name>
</gene>
<accession>A0A023BSW6</accession>
<sequence length="1019" mass="107173">MKKITLGGNSGSTSRIKVFVLFLFFSTSFIGVKAQCLGNSQTFDWSLLTPNPWDETTVLSSTYTTSVCSAPATLTLTLQDPDNVLSNSGTEIDNKRYKMAMRDVAVGDQISLTIDFSTPVMLNDFKVDDIDNNVTFDDDVTFTASVGGVNVPLVLTAAGDTPSFTIIGQTADGQSDNPSSTNDNGSVLVNSNGNVIDKLIISYAAGVARSGLDQTIWLSEDYSICCPVIDQCDSTISGNIDTDGDSVSDICDNDDDNDGILDTEEGICTPVQSGNWNGTSFNNTTTIAPDLIIRATTNTTTGFSNGNFNPGGTGFWSENLAGNVSLQNDYNWNSTLTISFEDALGNPVIVDNPIIHLDRIGSFSGPTQNSADITLLGGLTWSKLGGTKDFHTTSTTARDGGANSAYLGIYTRESSMNDADGTASGSLQIQGAISSFTLQFVQVGGSGIGYDRLELIVFTCKSTDTDNDGTPDYHDLDSDGDNCNDVIEAGFTDNDDNGLLGNGIFGAGLTVDGNGLVTSGSDGYTGTNSNVITPGVAPTITTQPSNVTICEGTDTTFTISTSNADTYQWQLFNGSSWDDLTDSGIHSATTTNTLTITNASASDDGNRYRVIVSSSTYACDFKISEERILTVNAAPTISITSAPICSADSTTYSLEVTVSSGTVTSTSGTVSNISGNIWSVEGITPGVNINITATAVNGCKRILPVTIPLSCLIANNDTVTIDGDTGGNSINVVNDNDILDGNGVTLGVDVMVTTVTDPNPGDGVSFDPSTGEVTVLPNTPPGDYTITYTLCSIAIPLACDDAVITITVVPAPNGTVTGHLYSDLNDNSTQDIGEPDLEGVDVNIIDINGVEQIVTTDLNGDFTANVPVGATVVDIDNTTLPLGSLQTEGTDPTTVNVIGTGITVEENNGFVIIADVDDEIVVYTGISPNGDGVNDQFRIVGLDNFPNNTLQIFNRWGVKIFEENGYEQSGARFFEGISEGRATMGKNKELPVGTYFYVLEYENASGINMSKAGYLYINR</sequence>
<dbReference type="SUPFAM" id="SSF117074">
    <property type="entry name" value="Hypothetical protein PA1324"/>
    <property type="match status" value="1"/>
</dbReference>
<dbReference type="eggNOG" id="COG1361">
    <property type="taxonomic scope" value="Bacteria"/>
</dbReference>
<dbReference type="EMBL" id="AQRA01000006">
    <property type="protein sequence ID" value="EZH73092.1"/>
    <property type="molecule type" value="Genomic_DNA"/>
</dbReference>
<evidence type="ECO:0000313" key="2">
    <source>
        <dbReference type="Proteomes" id="UP000023541"/>
    </source>
</evidence>
<dbReference type="InterPro" id="IPR013783">
    <property type="entry name" value="Ig-like_fold"/>
</dbReference>
<dbReference type="STRING" id="1317122.ATO12_18960"/>
<proteinExistence type="predicted"/>
<dbReference type="Proteomes" id="UP000023541">
    <property type="component" value="Unassembled WGS sequence"/>
</dbReference>
<dbReference type="RefSeq" id="WP_034242855.1">
    <property type="nucleotide sequence ID" value="NZ_AQRA01000006.1"/>
</dbReference>
<comment type="caution">
    <text evidence="1">The sequence shown here is derived from an EMBL/GenBank/DDBJ whole genome shotgun (WGS) entry which is preliminary data.</text>
</comment>
<dbReference type="SUPFAM" id="SSF48726">
    <property type="entry name" value="Immunoglobulin"/>
    <property type="match status" value="1"/>
</dbReference>
<evidence type="ECO:0008006" key="3">
    <source>
        <dbReference type="Google" id="ProtNLM"/>
    </source>
</evidence>
<dbReference type="Gene3D" id="4.10.1080.10">
    <property type="entry name" value="TSP type-3 repeat"/>
    <property type="match status" value="1"/>
</dbReference>
<evidence type="ECO:0000313" key="1">
    <source>
        <dbReference type="EMBL" id="EZH73092.1"/>
    </source>
</evidence>
<protein>
    <recommendedName>
        <fullName evidence="3">Ig-like domain-containing protein</fullName>
    </recommendedName>
</protein>
<dbReference type="OrthoDB" id="9805017at2"/>
<dbReference type="InterPro" id="IPR028974">
    <property type="entry name" value="TSP_type-3_rpt"/>
</dbReference>